<feature type="transmembrane region" description="Helical" evidence="12">
    <location>
        <begin position="369"/>
        <end position="390"/>
    </location>
</feature>
<evidence type="ECO:0000256" key="11">
    <source>
        <dbReference type="SAM" id="MobiDB-lite"/>
    </source>
</evidence>
<keyword evidence="8" id="KW-0479">Metal-binding</keyword>
<dbReference type="SUPFAM" id="SSF161070">
    <property type="entry name" value="SNF-like"/>
    <property type="match status" value="1"/>
</dbReference>
<evidence type="ECO:0000313" key="14">
    <source>
        <dbReference type="Proteomes" id="UP001159042"/>
    </source>
</evidence>
<evidence type="ECO:0000313" key="13">
    <source>
        <dbReference type="EMBL" id="KAJ8917439.1"/>
    </source>
</evidence>
<evidence type="ECO:0000256" key="12">
    <source>
        <dbReference type="SAM" id="Phobius"/>
    </source>
</evidence>
<keyword evidence="9" id="KW-1015">Disulfide bond</keyword>
<keyword evidence="4 10" id="KW-0812">Transmembrane</keyword>
<evidence type="ECO:0000256" key="1">
    <source>
        <dbReference type="ARBA" id="ARBA00004141"/>
    </source>
</evidence>
<dbReference type="PANTHER" id="PTHR11616:SF241">
    <property type="entry name" value="SODIUM- AND CHLORIDE-DEPENDENT GLYCINE TRANSPORTER 2"/>
    <property type="match status" value="1"/>
</dbReference>
<dbReference type="InterPro" id="IPR000175">
    <property type="entry name" value="Na/ntran_symport"/>
</dbReference>
<dbReference type="PROSITE" id="PS00610">
    <property type="entry name" value="NA_NEUROTRAN_SYMP_1"/>
    <property type="match status" value="1"/>
</dbReference>
<name>A0AAV8VT76_9CUCU</name>
<keyword evidence="3 10" id="KW-0813">Transport</keyword>
<feature type="transmembrane region" description="Helical" evidence="12">
    <location>
        <begin position="103"/>
        <end position="127"/>
    </location>
</feature>
<dbReference type="PRINTS" id="PR00176">
    <property type="entry name" value="NANEUSMPORT"/>
</dbReference>
<keyword evidence="6 12" id="KW-1133">Transmembrane helix</keyword>
<gene>
    <name evidence="13" type="ORF">NQ315_005486</name>
</gene>
<feature type="binding site" evidence="8">
    <location>
        <position position="384"/>
    </location>
    <ligand>
        <name>Na(+)</name>
        <dbReference type="ChEBI" id="CHEBI:29101"/>
        <label>1</label>
    </ligand>
</feature>
<feature type="region of interest" description="Disordered" evidence="11">
    <location>
        <begin position="1"/>
        <end position="21"/>
    </location>
</feature>
<dbReference type="Proteomes" id="UP001159042">
    <property type="component" value="Unassembled WGS sequence"/>
</dbReference>
<evidence type="ECO:0000256" key="4">
    <source>
        <dbReference type="ARBA" id="ARBA00022692"/>
    </source>
</evidence>
<proteinExistence type="inferred from homology"/>
<feature type="binding site" evidence="8">
    <location>
        <position position="44"/>
    </location>
    <ligand>
        <name>Na(+)</name>
        <dbReference type="ChEBI" id="CHEBI:29101"/>
        <label>2</label>
    </ligand>
</feature>
<feature type="binding site" evidence="8">
    <location>
        <position position="284"/>
    </location>
    <ligand>
        <name>Na(+)</name>
        <dbReference type="ChEBI" id="CHEBI:29101"/>
        <label>1</label>
    </ligand>
</feature>
<feature type="binding site" evidence="8">
    <location>
        <position position="316"/>
    </location>
    <ligand>
        <name>Na(+)</name>
        <dbReference type="ChEBI" id="CHEBI:29101"/>
        <label>1</label>
    </ligand>
</feature>
<feature type="binding site" evidence="8">
    <location>
        <position position="37"/>
    </location>
    <ligand>
        <name>Na(+)</name>
        <dbReference type="ChEBI" id="CHEBI:29101"/>
        <label>1</label>
    </ligand>
</feature>
<reference evidence="13 14" key="1">
    <citation type="journal article" date="2023" name="Insect Mol. Biol.">
        <title>Genome sequencing provides insights into the evolution of gene families encoding plant cell wall-degrading enzymes in longhorned beetles.</title>
        <authorList>
            <person name="Shin N.R."/>
            <person name="Okamura Y."/>
            <person name="Kirsch R."/>
            <person name="Pauchet Y."/>
        </authorList>
    </citation>
    <scope>NUCLEOTIDE SEQUENCE [LARGE SCALE GENOMIC DNA]</scope>
    <source>
        <strain evidence="13">EAD_L_NR</strain>
    </source>
</reference>
<dbReference type="GO" id="GO:0046872">
    <property type="term" value="F:metal ion binding"/>
    <property type="evidence" value="ECO:0007669"/>
    <property type="project" value="UniProtKB-KW"/>
</dbReference>
<feature type="disulfide bond" evidence="9">
    <location>
        <begin position="142"/>
        <end position="151"/>
    </location>
</feature>
<comment type="similarity">
    <text evidence="2 10">Belongs to the sodium:neurotransmitter symporter (SNF) (TC 2.A.22) family.</text>
</comment>
<feature type="transmembrane region" description="Helical" evidence="12">
    <location>
        <begin position="61"/>
        <end position="82"/>
    </location>
</feature>
<sequence length="593" mass="67429">MSEASNGIIDDAEEKKSSIPQREKWESKTEFLLSCMGYAIGIGNVWRFPYLCYRSGGGAFLIPYLLMLFFCGIPLFFMETSLGQFASTGCITVFKISPLFKGAGYAIVVVNLIVTTYFNTICAYPLIFLVNCFRSKLPWVDCDNEWNTENCAKLGKNQQNSTLNNTLDHAFNRTRTPADEFFHNQILQISDGIGNVGGIVWPLFACNLISWIVAYLCIIRGVKTVGKVVYFTATFPFLILFVLLIRGLTLPGAWDGVYFYIYPQWDQLTNLKVWADAAIQIFFSLGPGWGGIVNMASYNDFRNNNRRDSIIVPIVNCGTSIFAGFVVFSVIGFMSHETGLPVSTVATGGPGLAFITYPEAISLLPWPQFWAVLFFLMLFFLGLDSLFVNIESIINSIVDEYPQWRKNKPYVTLFSVVIMIFLSTIYTTNGGMYWLQLFDWYSASISIVLICLVEVFIVGWTYGVKNFTQDIEFMIGEKVSWFWIVSWKITTPAILTFIFITAIGFNRRISYNGVEYPDWAIDLGWWSCYSSMLCIPMYMGYRLLYCEDGDLIDRIKSSLRPKGDWGPAKKEDKILWAREILRKVIVPGELFEL</sequence>
<evidence type="ECO:0000256" key="3">
    <source>
        <dbReference type="ARBA" id="ARBA00022448"/>
    </source>
</evidence>
<feature type="transmembrane region" description="Helical" evidence="12">
    <location>
        <begin position="440"/>
        <end position="460"/>
    </location>
</feature>
<dbReference type="GO" id="GO:0005283">
    <property type="term" value="F:amino acid:sodium symporter activity"/>
    <property type="evidence" value="ECO:0007669"/>
    <property type="project" value="TreeGrafter"/>
</dbReference>
<feature type="binding site" evidence="8">
    <location>
        <position position="381"/>
    </location>
    <ligand>
        <name>Na(+)</name>
        <dbReference type="ChEBI" id="CHEBI:29101"/>
        <label>1</label>
    </ligand>
</feature>
<organism evidence="13 14">
    <name type="scientific">Exocentrus adspersus</name>
    <dbReference type="NCBI Taxonomy" id="1586481"/>
    <lineage>
        <taxon>Eukaryota</taxon>
        <taxon>Metazoa</taxon>
        <taxon>Ecdysozoa</taxon>
        <taxon>Arthropoda</taxon>
        <taxon>Hexapoda</taxon>
        <taxon>Insecta</taxon>
        <taxon>Pterygota</taxon>
        <taxon>Neoptera</taxon>
        <taxon>Endopterygota</taxon>
        <taxon>Coleoptera</taxon>
        <taxon>Polyphaga</taxon>
        <taxon>Cucujiformia</taxon>
        <taxon>Chrysomeloidea</taxon>
        <taxon>Cerambycidae</taxon>
        <taxon>Lamiinae</taxon>
        <taxon>Acanthocinini</taxon>
        <taxon>Exocentrus</taxon>
    </lineage>
</organism>
<evidence type="ECO:0000256" key="9">
    <source>
        <dbReference type="PIRSR" id="PIRSR600175-2"/>
    </source>
</evidence>
<keyword evidence="5 10" id="KW-0769">Symport</keyword>
<feature type="transmembrane region" description="Helical" evidence="12">
    <location>
        <begin position="481"/>
        <end position="503"/>
    </location>
</feature>
<dbReference type="EMBL" id="JANEYG010000033">
    <property type="protein sequence ID" value="KAJ8917439.1"/>
    <property type="molecule type" value="Genomic_DNA"/>
</dbReference>
<evidence type="ECO:0000256" key="6">
    <source>
        <dbReference type="ARBA" id="ARBA00022989"/>
    </source>
</evidence>
<comment type="subcellular location">
    <subcellularLocation>
        <location evidence="1">Membrane</location>
        <topology evidence="1">Multi-pass membrane protein</topology>
    </subcellularLocation>
</comment>
<evidence type="ECO:0000256" key="5">
    <source>
        <dbReference type="ARBA" id="ARBA00022847"/>
    </source>
</evidence>
<comment type="caution">
    <text evidence="13">The sequence shown here is derived from an EMBL/GenBank/DDBJ whole genome shotgun (WGS) entry which is preliminary data.</text>
</comment>
<feature type="transmembrane region" description="Helical" evidence="12">
    <location>
        <begin position="310"/>
        <end position="334"/>
    </location>
</feature>
<dbReference type="GO" id="GO:0089718">
    <property type="term" value="P:amino acid import across plasma membrane"/>
    <property type="evidence" value="ECO:0007669"/>
    <property type="project" value="TreeGrafter"/>
</dbReference>
<dbReference type="PANTHER" id="PTHR11616">
    <property type="entry name" value="SODIUM/CHLORIDE DEPENDENT TRANSPORTER"/>
    <property type="match status" value="1"/>
</dbReference>
<evidence type="ECO:0000256" key="8">
    <source>
        <dbReference type="PIRSR" id="PIRSR600175-1"/>
    </source>
</evidence>
<feature type="transmembrane region" description="Helical" evidence="12">
    <location>
        <begin position="230"/>
        <end position="254"/>
    </location>
</feature>
<keyword evidence="14" id="KW-1185">Reference proteome</keyword>
<feature type="binding site" evidence="8">
    <location>
        <position position="39"/>
    </location>
    <ligand>
        <name>Na(+)</name>
        <dbReference type="ChEBI" id="CHEBI:29101"/>
        <label>1</label>
    </ligand>
</feature>
<evidence type="ECO:0000256" key="10">
    <source>
        <dbReference type="RuleBase" id="RU003732"/>
    </source>
</evidence>
<dbReference type="PROSITE" id="PS50267">
    <property type="entry name" value="NA_NEUROTRAN_SYMP_3"/>
    <property type="match status" value="1"/>
</dbReference>
<feature type="transmembrane region" description="Helical" evidence="12">
    <location>
        <begin position="410"/>
        <end position="428"/>
    </location>
</feature>
<dbReference type="AlphaFoldDB" id="A0AAV8VT76"/>
<feature type="transmembrane region" description="Helical" evidence="12">
    <location>
        <begin position="274"/>
        <end position="298"/>
    </location>
</feature>
<keyword evidence="7 12" id="KW-0472">Membrane</keyword>
<dbReference type="InterPro" id="IPR037272">
    <property type="entry name" value="SNS_sf"/>
</dbReference>
<dbReference type="Pfam" id="PF00209">
    <property type="entry name" value="SNF"/>
    <property type="match status" value="1"/>
</dbReference>
<feature type="transmembrane region" description="Helical" evidence="12">
    <location>
        <begin position="523"/>
        <end position="544"/>
    </location>
</feature>
<keyword evidence="8" id="KW-0915">Sodium</keyword>
<feature type="transmembrane region" description="Helical" evidence="12">
    <location>
        <begin position="199"/>
        <end position="218"/>
    </location>
</feature>
<evidence type="ECO:0000256" key="2">
    <source>
        <dbReference type="ARBA" id="ARBA00006459"/>
    </source>
</evidence>
<evidence type="ECO:0000256" key="7">
    <source>
        <dbReference type="ARBA" id="ARBA00023136"/>
    </source>
</evidence>
<dbReference type="NCBIfam" id="NF037979">
    <property type="entry name" value="Na_transp"/>
    <property type="match status" value="1"/>
</dbReference>
<protein>
    <recommendedName>
        <fullName evidence="10">Transporter</fullName>
    </recommendedName>
</protein>
<dbReference type="GO" id="GO:0005886">
    <property type="term" value="C:plasma membrane"/>
    <property type="evidence" value="ECO:0007669"/>
    <property type="project" value="TreeGrafter"/>
</dbReference>
<accession>A0AAV8VT76</accession>
<feature type="binding site" evidence="8">
    <location>
        <position position="385"/>
    </location>
    <ligand>
        <name>Na(+)</name>
        <dbReference type="ChEBI" id="CHEBI:29101"/>
        <label>1</label>
    </ligand>
</feature>